<dbReference type="AlphaFoldDB" id="E3NHL9"/>
<protein>
    <recommendedName>
        <fullName evidence="4">Clc-like protein</fullName>
    </recommendedName>
</protein>
<dbReference type="OMA" id="TQYRETS"/>
<reference evidence="2" key="1">
    <citation type="submission" date="2007-07" db="EMBL/GenBank/DDBJ databases">
        <title>PCAP assembly of the Caenorhabditis remanei genome.</title>
        <authorList>
            <consortium name="The Caenorhabditis remanei Sequencing Consortium"/>
            <person name="Wilson R.K."/>
        </authorList>
    </citation>
    <scope>NUCLEOTIDE SEQUENCE [LARGE SCALE GENOMIC DNA]</scope>
    <source>
        <strain evidence="2">PB4641</strain>
    </source>
</reference>
<dbReference type="EMBL" id="DS268680">
    <property type="protein sequence ID" value="EFO98303.1"/>
    <property type="molecule type" value="Genomic_DNA"/>
</dbReference>
<dbReference type="FunCoup" id="E3NHL9">
    <property type="interactions" value="79"/>
</dbReference>
<keyword evidence="1" id="KW-1133">Transmembrane helix</keyword>
<organism evidence="3">
    <name type="scientific">Caenorhabditis remanei</name>
    <name type="common">Caenorhabditis vulgaris</name>
    <dbReference type="NCBI Taxonomy" id="31234"/>
    <lineage>
        <taxon>Eukaryota</taxon>
        <taxon>Metazoa</taxon>
        <taxon>Ecdysozoa</taxon>
        <taxon>Nematoda</taxon>
        <taxon>Chromadorea</taxon>
        <taxon>Rhabditida</taxon>
        <taxon>Rhabditina</taxon>
        <taxon>Rhabditomorpha</taxon>
        <taxon>Rhabditoidea</taxon>
        <taxon>Rhabditidae</taxon>
        <taxon>Peloderinae</taxon>
        <taxon>Caenorhabditis</taxon>
    </lineage>
</organism>
<gene>
    <name evidence="2" type="ORF">CRE_21577</name>
</gene>
<feature type="transmembrane region" description="Helical" evidence="1">
    <location>
        <begin position="103"/>
        <end position="128"/>
    </location>
</feature>
<evidence type="ECO:0008006" key="4">
    <source>
        <dbReference type="Google" id="ProtNLM"/>
    </source>
</evidence>
<dbReference type="STRING" id="31234.E3NHL9"/>
<feature type="transmembrane region" description="Helical" evidence="1">
    <location>
        <begin position="208"/>
        <end position="230"/>
    </location>
</feature>
<dbReference type="HOGENOM" id="CLU_065659_1_0_1"/>
<evidence type="ECO:0000256" key="1">
    <source>
        <dbReference type="SAM" id="Phobius"/>
    </source>
</evidence>
<dbReference type="eggNOG" id="ENOG502QWGW">
    <property type="taxonomic scope" value="Eukaryota"/>
</dbReference>
<dbReference type="OrthoDB" id="5823275at2759"/>
<keyword evidence="3" id="KW-1185">Reference proteome</keyword>
<proteinExistence type="predicted"/>
<keyword evidence="1" id="KW-0812">Transmembrane</keyword>
<dbReference type="GO" id="GO:0016020">
    <property type="term" value="C:membrane"/>
    <property type="evidence" value="ECO:0007669"/>
    <property type="project" value="InterPro"/>
</dbReference>
<dbReference type="InParanoid" id="E3NHL9"/>
<feature type="transmembrane region" description="Helical" evidence="1">
    <location>
        <begin position="55"/>
        <end position="76"/>
    </location>
</feature>
<feature type="transmembrane region" description="Helical" evidence="1">
    <location>
        <begin position="281"/>
        <end position="304"/>
    </location>
</feature>
<dbReference type="PANTHER" id="PTHR35574:SF1">
    <property type="entry name" value="CLC-LIKE PROTEIN"/>
    <property type="match status" value="1"/>
</dbReference>
<dbReference type="FunFam" id="1.20.140.150:FF:000039">
    <property type="entry name" value="Neuronal SYmmetry"/>
    <property type="match status" value="1"/>
</dbReference>
<dbReference type="Pfam" id="PF07062">
    <property type="entry name" value="Clc-like"/>
    <property type="match status" value="1"/>
</dbReference>
<dbReference type="InterPro" id="IPR010761">
    <property type="entry name" value="Clc_prot-like"/>
</dbReference>
<dbReference type="Proteomes" id="UP000008281">
    <property type="component" value="Unassembled WGS sequence"/>
</dbReference>
<name>E3NHL9_CAERE</name>
<dbReference type="Gene3D" id="1.20.140.150">
    <property type="match status" value="1"/>
</dbReference>
<dbReference type="PANTHER" id="PTHR35574">
    <property type="entry name" value="PUTATIVE-RELATED"/>
    <property type="match status" value="1"/>
</dbReference>
<evidence type="ECO:0000313" key="3">
    <source>
        <dbReference type="Proteomes" id="UP000008281"/>
    </source>
</evidence>
<feature type="transmembrane region" description="Helical" evidence="1">
    <location>
        <begin position="237"/>
        <end position="261"/>
    </location>
</feature>
<keyword evidence="1" id="KW-0472">Membrane</keyword>
<accession>E3NHL9</accession>
<evidence type="ECO:0000313" key="2">
    <source>
        <dbReference type="EMBL" id="EFO98303.1"/>
    </source>
</evidence>
<sequence>MYISFFQKNLYNFLFPAKYHFHNTWQHNFDDYLLILAPLFSPIDIHMYYCDSYVFILFIGTLFYSNSFVNFFSCFLTKHDQNIINFSNFSFFQIMGSTATQKLLLALSIVLILVGICLTSAGCFSPAWQVVDIREFRAEHQHGLWWDCIRAEKHVVSVGDFYDETPLHCMYKFDNSAELVIQNTLNNIDEDGAAGESEHHRFWAWHKAILFFIITSEFLAFISICSGVCAPCVPSTAFAFSISLFIAMLCSLLADGVFFLAANRVDNRFVQGMVGTYEQRIGYAFYLHLMGTLCWIGAFVCTLLTTYKFVAGDQDDGRNELPYRREEPLLHDKFAAPVGYRPSPQVPYRTTSITQYRETSA</sequence>